<dbReference type="InterPro" id="IPR036467">
    <property type="entry name" value="LS/RS_sf"/>
</dbReference>
<dbReference type="GO" id="GO:0000906">
    <property type="term" value="F:6,7-dimethyl-8-ribityllumazine synthase activity"/>
    <property type="evidence" value="ECO:0007669"/>
    <property type="project" value="UniProtKB-EC"/>
</dbReference>
<dbReference type="Pfam" id="PF00885">
    <property type="entry name" value="DMRL_synthase"/>
    <property type="match status" value="1"/>
</dbReference>
<feature type="binding site" evidence="7">
    <location>
        <begin position="65"/>
        <end position="67"/>
    </location>
    <ligand>
        <name>5-amino-6-(D-ribitylamino)uracil</name>
        <dbReference type="ChEBI" id="CHEBI:15934"/>
    </ligand>
</feature>
<keyword evidence="9" id="KW-1185">Reference proteome</keyword>
<protein>
    <recommendedName>
        <fullName evidence="3 7">6,7-dimethyl-8-ribityllumazine synthase</fullName>
        <shortName evidence="7">DMRL synthase</shortName>
        <shortName evidence="7">LS</shortName>
        <shortName evidence="7">Lumazine synthase</shortName>
        <ecNumber evidence="3 7">2.5.1.78</ecNumber>
    </recommendedName>
</protein>
<dbReference type="EMBL" id="JANRHH010000036">
    <property type="protein sequence ID" value="MDN4594146.1"/>
    <property type="molecule type" value="Genomic_DNA"/>
</dbReference>
<evidence type="ECO:0000256" key="6">
    <source>
        <dbReference type="ARBA" id="ARBA00048785"/>
    </source>
</evidence>
<comment type="pathway">
    <text evidence="1 7">Cofactor biosynthesis; riboflavin biosynthesis; riboflavin from 2-hydroxy-3-oxobutyl phosphate and 5-amino-6-(D-ribitylamino)uracil: step 1/2.</text>
</comment>
<dbReference type="SUPFAM" id="SSF52121">
    <property type="entry name" value="Lumazine synthase"/>
    <property type="match status" value="1"/>
</dbReference>
<organism evidence="8 9">
    <name type="scientific">Polycladomyces subterraneus</name>
    <dbReference type="NCBI Taxonomy" id="1016997"/>
    <lineage>
        <taxon>Bacteria</taxon>
        <taxon>Bacillati</taxon>
        <taxon>Bacillota</taxon>
        <taxon>Bacilli</taxon>
        <taxon>Bacillales</taxon>
        <taxon>Thermoactinomycetaceae</taxon>
        <taxon>Polycladomyces</taxon>
    </lineage>
</organism>
<dbReference type="PANTHER" id="PTHR21058:SF0">
    <property type="entry name" value="6,7-DIMETHYL-8-RIBITYLLUMAZINE SYNTHASE"/>
    <property type="match status" value="1"/>
</dbReference>
<feature type="binding site" evidence="7">
    <location>
        <position position="122"/>
    </location>
    <ligand>
        <name>5-amino-6-(D-ribitylamino)uracil</name>
        <dbReference type="ChEBI" id="CHEBI:15934"/>
    </ligand>
</feature>
<dbReference type="Gene3D" id="3.40.50.960">
    <property type="entry name" value="Lumazine/riboflavin synthase"/>
    <property type="match status" value="1"/>
</dbReference>
<feature type="binding site" evidence="7">
    <location>
        <position position="136"/>
    </location>
    <ligand>
        <name>(2S)-2-hydroxy-3-oxobutyl phosphate</name>
        <dbReference type="ChEBI" id="CHEBI:58830"/>
    </ligand>
</feature>
<comment type="function">
    <text evidence="7">Catalyzes the formation of 6,7-dimethyl-8-ribityllumazine by condensation of 5-amino-6-(D-ribitylamino)uracil with 3,4-dihydroxy-2-butanone 4-phosphate. This is the penultimate step in the biosynthesis of riboflavin.</text>
</comment>
<evidence type="ECO:0000256" key="4">
    <source>
        <dbReference type="ARBA" id="ARBA00022619"/>
    </source>
</evidence>
<evidence type="ECO:0000256" key="1">
    <source>
        <dbReference type="ARBA" id="ARBA00004917"/>
    </source>
</evidence>
<proteinExistence type="inferred from homology"/>
<dbReference type="EC" id="2.5.1.78" evidence="3 7"/>
<dbReference type="PANTHER" id="PTHR21058">
    <property type="entry name" value="6,7-DIMETHYL-8-RIBITYLLUMAZINE SYNTHASE DMRL SYNTHASE LUMAZINE SYNTHASE"/>
    <property type="match status" value="1"/>
</dbReference>
<comment type="similarity">
    <text evidence="2 7">Belongs to the DMRL synthase family.</text>
</comment>
<evidence type="ECO:0000313" key="9">
    <source>
        <dbReference type="Proteomes" id="UP001174196"/>
    </source>
</evidence>
<dbReference type="InterPro" id="IPR034964">
    <property type="entry name" value="LS"/>
</dbReference>
<feature type="binding site" evidence="7">
    <location>
        <position position="31"/>
    </location>
    <ligand>
        <name>5-amino-6-(D-ribitylamino)uracil</name>
        <dbReference type="ChEBI" id="CHEBI:15934"/>
    </ligand>
</feature>
<feature type="binding site" evidence="7">
    <location>
        <begin position="89"/>
        <end position="91"/>
    </location>
    <ligand>
        <name>5-amino-6-(D-ribitylamino)uracil</name>
        <dbReference type="ChEBI" id="CHEBI:15934"/>
    </ligand>
</feature>
<dbReference type="Proteomes" id="UP001174196">
    <property type="component" value="Unassembled WGS sequence"/>
</dbReference>
<keyword evidence="5 7" id="KW-0808">Transferase</keyword>
<evidence type="ECO:0000256" key="7">
    <source>
        <dbReference type="HAMAP-Rule" id="MF_00178"/>
    </source>
</evidence>
<feature type="active site" description="Proton donor" evidence="7">
    <location>
        <position position="97"/>
    </location>
</feature>
<comment type="catalytic activity">
    <reaction evidence="6 7">
        <text>(2S)-2-hydroxy-3-oxobutyl phosphate + 5-amino-6-(D-ribitylamino)uracil = 6,7-dimethyl-8-(1-D-ribityl)lumazine + phosphate + 2 H2O + H(+)</text>
        <dbReference type="Rhea" id="RHEA:26152"/>
        <dbReference type="ChEBI" id="CHEBI:15377"/>
        <dbReference type="ChEBI" id="CHEBI:15378"/>
        <dbReference type="ChEBI" id="CHEBI:15934"/>
        <dbReference type="ChEBI" id="CHEBI:43474"/>
        <dbReference type="ChEBI" id="CHEBI:58201"/>
        <dbReference type="ChEBI" id="CHEBI:58830"/>
        <dbReference type="EC" id="2.5.1.78"/>
    </reaction>
</comment>
<dbReference type="HAMAP" id="MF_00178">
    <property type="entry name" value="Lumazine_synth"/>
    <property type="match status" value="1"/>
</dbReference>
<reference evidence="8" key="1">
    <citation type="submission" date="2022-08" db="EMBL/GenBank/DDBJ databases">
        <title>Polycladomyces zharkentsis sp. nov., a novel thermophilic CMC and starch-degrading bacterium isolated from a geothermal spring in Kazakhstan.</title>
        <authorList>
            <person name="Mashzhan A."/>
            <person name="Kistaubaeva A."/>
            <person name="Javier-Lopez R."/>
            <person name="Birkeland N.-K."/>
        </authorList>
    </citation>
    <scope>NUCLEOTIDE SEQUENCE</scope>
    <source>
        <strain evidence="8">KSR 13</strain>
    </source>
</reference>
<evidence type="ECO:0000256" key="5">
    <source>
        <dbReference type="ARBA" id="ARBA00022679"/>
    </source>
</evidence>
<evidence type="ECO:0000256" key="2">
    <source>
        <dbReference type="ARBA" id="ARBA00007424"/>
    </source>
</evidence>
<keyword evidence="4 7" id="KW-0686">Riboflavin biosynthesis</keyword>
<feature type="binding site" evidence="7">
    <location>
        <begin position="94"/>
        <end position="95"/>
    </location>
    <ligand>
        <name>(2S)-2-hydroxy-3-oxobutyl phosphate</name>
        <dbReference type="ChEBI" id="CHEBI:58830"/>
    </ligand>
</feature>
<evidence type="ECO:0000313" key="8">
    <source>
        <dbReference type="EMBL" id="MDN4594146.1"/>
    </source>
</evidence>
<dbReference type="NCBIfam" id="NF000812">
    <property type="entry name" value="PRK00061.1-4"/>
    <property type="match status" value="1"/>
</dbReference>
<comment type="subunit">
    <text evidence="7">Forms an icosahedral capsid composed of 60 subunits, arranged as a dodecamer of pentamers.</text>
</comment>
<dbReference type="NCBIfam" id="TIGR00114">
    <property type="entry name" value="lumazine-synth"/>
    <property type="match status" value="1"/>
</dbReference>
<name>A0ABT8IMZ4_9BACL</name>
<comment type="caution">
    <text evidence="8">The sequence shown here is derived from an EMBL/GenBank/DDBJ whole genome shotgun (WGS) entry which is preliminary data.</text>
</comment>
<accession>A0ABT8IMZ4</accession>
<dbReference type="InterPro" id="IPR002180">
    <property type="entry name" value="LS/RS"/>
</dbReference>
<evidence type="ECO:0000256" key="3">
    <source>
        <dbReference type="ARBA" id="ARBA00012664"/>
    </source>
</evidence>
<gene>
    <name evidence="8" type="primary">ribE</name>
    <name evidence="7" type="synonym">ribH</name>
    <name evidence="8" type="ORF">NWF35_09545</name>
</gene>
<sequence length="164" mass="17510">MEKKGDRIVAKVYEGKLVAQGLRFGIVVSRFNEFITSKLLGGAQDALIRHGANEEDIEVAWVPGAFEIPLIADQMAASGKYDAVIALGTVIRGATPHFDYVCNEVAKGVSQAALKNGLPVIFGVITVETIEQAIERAGTKAGNKGWEAATAAIEMANLQRELRG</sequence>
<dbReference type="CDD" id="cd09209">
    <property type="entry name" value="Lumazine_synthase-I"/>
    <property type="match status" value="1"/>
</dbReference>